<sequence length="73" mass="7918">MDRTKDNNLVAAAIGVLLLGAVKEGDAERVGEAISVTKEAHHVHEQESSATEKEKELESIVSKKNTVVPKPRK</sequence>
<feature type="chain" id="PRO_5025369030" evidence="2">
    <location>
        <begin position="28"/>
        <end position="73"/>
    </location>
</feature>
<gene>
    <name evidence="3" type="ORF">BU23DRAFT_556502</name>
</gene>
<keyword evidence="4" id="KW-1185">Reference proteome</keyword>
<reference evidence="3" key="1">
    <citation type="journal article" date="2020" name="Stud. Mycol.">
        <title>101 Dothideomycetes genomes: a test case for predicting lifestyles and emergence of pathogens.</title>
        <authorList>
            <person name="Haridas S."/>
            <person name="Albert R."/>
            <person name="Binder M."/>
            <person name="Bloem J."/>
            <person name="Labutti K."/>
            <person name="Salamov A."/>
            <person name="Andreopoulos B."/>
            <person name="Baker S."/>
            <person name="Barry K."/>
            <person name="Bills G."/>
            <person name="Bluhm B."/>
            <person name="Cannon C."/>
            <person name="Castanera R."/>
            <person name="Culley D."/>
            <person name="Daum C."/>
            <person name="Ezra D."/>
            <person name="Gonzalez J."/>
            <person name="Henrissat B."/>
            <person name="Kuo A."/>
            <person name="Liang C."/>
            <person name="Lipzen A."/>
            <person name="Lutzoni F."/>
            <person name="Magnuson J."/>
            <person name="Mondo S."/>
            <person name="Nolan M."/>
            <person name="Ohm R."/>
            <person name="Pangilinan J."/>
            <person name="Park H.-J."/>
            <person name="Ramirez L."/>
            <person name="Alfaro M."/>
            <person name="Sun H."/>
            <person name="Tritt A."/>
            <person name="Yoshinaga Y."/>
            <person name="Zwiers L.-H."/>
            <person name="Turgeon B."/>
            <person name="Goodwin S."/>
            <person name="Spatafora J."/>
            <person name="Crous P."/>
            <person name="Grigoriev I."/>
        </authorList>
    </citation>
    <scope>NUCLEOTIDE SEQUENCE</scope>
    <source>
        <strain evidence="3">CBS 107.79</strain>
    </source>
</reference>
<evidence type="ECO:0000313" key="3">
    <source>
        <dbReference type="EMBL" id="KAF1970793.1"/>
    </source>
</evidence>
<dbReference type="EMBL" id="ML976698">
    <property type="protein sequence ID" value="KAF1970793.1"/>
    <property type="molecule type" value="Genomic_DNA"/>
</dbReference>
<dbReference type="AlphaFoldDB" id="A0A6A5V045"/>
<feature type="compositionally biased region" description="Basic and acidic residues" evidence="1">
    <location>
        <begin position="39"/>
        <end position="58"/>
    </location>
</feature>
<evidence type="ECO:0000256" key="1">
    <source>
        <dbReference type="SAM" id="MobiDB-lite"/>
    </source>
</evidence>
<proteinExistence type="predicted"/>
<protein>
    <submittedName>
        <fullName evidence="3">Uncharacterized protein</fullName>
    </submittedName>
</protein>
<organism evidence="3 4">
    <name type="scientific">Bimuria novae-zelandiae CBS 107.79</name>
    <dbReference type="NCBI Taxonomy" id="1447943"/>
    <lineage>
        <taxon>Eukaryota</taxon>
        <taxon>Fungi</taxon>
        <taxon>Dikarya</taxon>
        <taxon>Ascomycota</taxon>
        <taxon>Pezizomycotina</taxon>
        <taxon>Dothideomycetes</taxon>
        <taxon>Pleosporomycetidae</taxon>
        <taxon>Pleosporales</taxon>
        <taxon>Massarineae</taxon>
        <taxon>Didymosphaeriaceae</taxon>
        <taxon>Bimuria</taxon>
    </lineage>
</organism>
<feature type="region of interest" description="Disordered" evidence="1">
    <location>
        <begin position="39"/>
        <end position="73"/>
    </location>
</feature>
<dbReference type="Proteomes" id="UP000800036">
    <property type="component" value="Unassembled WGS sequence"/>
</dbReference>
<evidence type="ECO:0000256" key="2">
    <source>
        <dbReference type="SAM" id="SignalP"/>
    </source>
</evidence>
<feature type="signal peptide" evidence="2">
    <location>
        <begin position="1"/>
        <end position="27"/>
    </location>
</feature>
<evidence type="ECO:0000313" key="4">
    <source>
        <dbReference type="Proteomes" id="UP000800036"/>
    </source>
</evidence>
<accession>A0A6A5V045</accession>
<name>A0A6A5V045_9PLEO</name>
<keyword evidence="2" id="KW-0732">Signal</keyword>